<evidence type="ECO:0000259" key="7">
    <source>
        <dbReference type="Pfam" id="PF00483"/>
    </source>
</evidence>
<evidence type="ECO:0000256" key="2">
    <source>
        <dbReference type="ARBA" id="ARBA00012415"/>
    </source>
</evidence>
<evidence type="ECO:0000256" key="1">
    <source>
        <dbReference type="ARBA" id="ARBA00006890"/>
    </source>
</evidence>
<evidence type="ECO:0000256" key="5">
    <source>
        <dbReference type="ARBA" id="ARBA00048128"/>
    </source>
</evidence>
<keyword evidence="9" id="KW-1185">Reference proteome</keyword>
<keyword evidence="3 6" id="KW-0808">Transferase</keyword>
<protein>
    <recommendedName>
        <fullName evidence="2 6">UTP--glucose-1-phosphate uridylyltransferase</fullName>
        <ecNumber evidence="2 6">2.7.7.9</ecNumber>
    </recommendedName>
    <alternativeName>
        <fullName evidence="6">UDP-glucose pyrophosphorylase</fullName>
    </alternativeName>
</protein>
<evidence type="ECO:0000313" key="8">
    <source>
        <dbReference type="EMBL" id="CAG5086236.1"/>
    </source>
</evidence>
<dbReference type="NCBIfam" id="TIGR01099">
    <property type="entry name" value="galU"/>
    <property type="match status" value="1"/>
</dbReference>
<evidence type="ECO:0000256" key="3">
    <source>
        <dbReference type="ARBA" id="ARBA00022679"/>
    </source>
</evidence>
<dbReference type="EMBL" id="CAJRAY010000043">
    <property type="protein sequence ID" value="CAG5086236.1"/>
    <property type="molecule type" value="Genomic_DNA"/>
</dbReference>
<dbReference type="GO" id="GO:0003983">
    <property type="term" value="F:UTP:glucose-1-phosphate uridylyltransferase activity"/>
    <property type="evidence" value="ECO:0007669"/>
    <property type="project" value="UniProtKB-EC"/>
</dbReference>
<dbReference type="Proteomes" id="UP000681526">
    <property type="component" value="Unassembled WGS sequence"/>
</dbReference>
<proteinExistence type="inferred from homology"/>
<evidence type="ECO:0000256" key="6">
    <source>
        <dbReference type="RuleBase" id="RU361259"/>
    </source>
</evidence>
<dbReference type="RefSeq" id="WP_213484461.1">
    <property type="nucleotide sequence ID" value="NZ_CAJRAY010000043.1"/>
</dbReference>
<comment type="catalytic activity">
    <reaction evidence="5 6">
        <text>alpha-D-glucose 1-phosphate + UTP + H(+) = UDP-alpha-D-glucose + diphosphate</text>
        <dbReference type="Rhea" id="RHEA:19889"/>
        <dbReference type="ChEBI" id="CHEBI:15378"/>
        <dbReference type="ChEBI" id="CHEBI:33019"/>
        <dbReference type="ChEBI" id="CHEBI:46398"/>
        <dbReference type="ChEBI" id="CHEBI:58601"/>
        <dbReference type="ChEBI" id="CHEBI:58885"/>
        <dbReference type="EC" id="2.7.7.9"/>
    </reaction>
</comment>
<dbReference type="InterPro" id="IPR005771">
    <property type="entry name" value="GalU_uridylyltTrfase_bac/arc"/>
</dbReference>
<dbReference type="Gene3D" id="3.90.550.10">
    <property type="entry name" value="Spore Coat Polysaccharide Biosynthesis Protein SpsA, Chain A"/>
    <property type="match status" value="1"/>
</dbReference>
<dbReference type="EC" id="2.7.7.9" evidence="2 6"/>
<sequence length="294" mass="32826">MTRTRIRKAVLPAGGLGTRFLPATKAQPKEMLPLIDKPAIQYIVEEAVKSGIESIMIVTGRNKRAIEDHFDKSVELEMALEAKGDGEMLDIVRGISNLAEIYYIRQKEPLGLGHAVLSARHFVENEPFAVLLGDDILVSDPPCLRSMIDVYEQTGSSVVAVMQVPWEETEKYGIADFDAESGDHRIRSLVEKPPRGEAPSNWAVVGRYIFTPDIFRYLEKAAPGRGGEIQLTDSMQQLNAESPMTAYPFRGRRYDIGDKFGFVQATVDLALDRPDLAERVRAYLRQRLGADESM</sequence>
<reference evidence="8 9" key="1">
    <citation type="submission" date="2021-04" db="EMBL/GenBank/DDBJ databases">
        <authorList>
            <person name="Rakotoarivonina H."/>
        </authorList>
    </citation>
    <scope>NUCLEOTIDE SEQUENCE [LARGE SCALE GENOMIC DNA]</scope>
    <source>
        <strain evidence="8 9">XE</strain>
    </source>
</reference>
<dbReference type="CDD" id="cd02541">
    <property type="entry name" value="UGPase_prokaryotic"/>
    <property type="match status" value="1"/>
</dbReference>
<dbReference type="InterPro" id="IPR005835">
    <property type="entry name" value="NTP_transferase_dom"/>
</dbReference>
<evidence type="ECO:0000256" key="4">
    <source>
        <dbReference type="ARBA" id="ARBA00022695"/>
    </source>
</evidence>
<name>A0ABN7RU93_THEXY</name>
<accession>A0ABN7RU93</accession>
<dbReference type="PANTHER" id="PTHR43197:SF1">
    <property type="entry name" value="UTP--GLUCOSE-1-PHOSPHATE URIDYLYLTRANSFERASE"/>
    <property type="match status" value="1"/>
</dbReference>
<dbReference type="Pfam" id="PF00483">
    <property type="entry name" value="NTP_transferase"/>
    <property type="match status" value="1"/>
</dbReference>
<feature type="domain" description="Nucleotidyl transferase" evidence="7">
    <location>
        <begin position="8"/>
        <end position="268"/>
    </location>
</feature>
<evidence type="ECO:0000313" key="9">
    <source>
        <dbReference type="Proteomes" id="UP000681526"/>
    </source>
</evidence>
<dbReference type="SUPFAM" id="SSF53448">
    <property type="entry name" value="Nucleotide-diphospho-sugar transferases"/>
    <property type="match status" value="1"/>
</dbReference>
<keyword evidence="4 6" id="KW-0548">Nucleotidyltransferase</keyword>
<comment type="caution">
    <text evidence="8">The sequence shown here is derived from an EMBL/GenBank/DDBJ whole genome shotgun (WGS) entry which is preliminary data.</text>
</comment>
<dbReference type="PANTHER" id="PTHR43197">
    <property type="entry name" value="UTP--GLUCOSE-1-PHOSPHATE URIDYLYLTRANSFERASE"/>
    <property type="match status" value="1"/>
</dbReference>
<comment type="similarity">
    <text evidence="1 6">Belongs to the UDPGP type 2 family.</text>
</comment>
<gene>
    <name evidence="8" type="primary">txxe 2494-galU</name>
    <name evidence="8" type="ORF">TXXE_09740</name>
</gene>
<dbReference type="InterPro" id="IPR029044">
    <property type="entry name" value="Nucleotide-diphossugar_trans"/>
</dbReference>
<organism evidence="8 9">
    <name type="scientific">Thermobacillus xylanilyticus</name>
    <dbReference type="NCBI Taxonomy" id="76633"/>
    <lineage>
        <taxon>Bacteria</taxon>
        <taxon>Bacillati</taxon>
        <taxon>Bacillota</taxon>
        <taxon>Bacilli</taxon>
        <taxon>Bacillales</taxon>
        <taxon>Paenibacillaceae</taxon>
        <taxon>Thermobacillus</taxon>
    </lineage>
</organism>